<keyword evidence="1" id="KW-0812">Transmembrane</keyword>
<evidence type="ECO:0000256" key="1">
    <source>
        <dbReference type="SAM" id="Phobius"/>
    </source>
</evidence>
<reference evidence="2 3" key="1">
    <citation type="submission" date="2020-08" db="EMBL/GenBank/DDBJ databases">
        <title>Draft genome sequencing of an Anaerocolumna strain isolated from anoxic soil subjected to BSD treatment.</title>
        <authorList>
            <person name="Uek A."/>
            <person name="Tonouchi A."/>
        </authorList>
    </citation>
    <scope>NUCLEOTIDE SEQUENCE [LARGE SCALE GENOMIC DNA]</scope>
    <source>
        <strain evidence="2 3">CTTW</strain>
    </source>
</reference>
<dbReference type="AlphaFoldDB" id="A0A7I8DMC0"/>
<protein>
    <recommendedName>
        <fullName evidence="4">Zinc ribbon domain-containing protein</fullName>
    </recommendedName>
</protein>
<keyword evidence="3" id="KW-1185">Reference proteome</keyword>
<feature type="transmembrane region" description="Helical" evidence="1">
    <location>
        <begin position="12"/>
        <end position="40"/>
    </location>
</feature>
<dbReference type="Proteomes" id="UP000515703">
    <property type="component" value="Chromosome"/>
</dbReference>
<dbReference type="EMBL" id="AP023368">
    <property type="protein sequence ID" value="BCJ98431.1"/>
    <property type="molecule type" value="Genomic_DNA"/>
</dbReference>
<gene>
    <name evidence="2" type="ORF">bsdcttw_14720</name>
</gene>
<keyword evidence="1" id="KW-1133">Transmembrane helix</keyword>
<accession>A0A7I8DMC0</accession>
<dbReference type="RefSeq" id="WP_185258761.1">
    <property type="nucleotide sequence ID" value="NZ_AP023368.1"/>
</dbReference>
<dbReference type="KEGG" id="acht:bsdcttw_14720"/>
<proteinExistence type="predicted"/>
<name>A0A7I8DMC0_9FIRM</name>
<sequence length="92" mass="10012">MYSSGSLGSGLGFISVGLVFFIKLLVVVFILSLIIGLVIVAKNFIFNAQDIAAFKSVFVPVAREKKTCSVCGKTLENEWKVCPYCAESEKLD</sequence>
<organism evidence="2 3">
    <name type="scientific">Anaerocolumna chitinilytica</name>
    <dbReference type="NCBI Taxonomy" id="1727145"/>
    <lineage>
        <taxon>Bacteria</taxon>
        <taxon>Bacillati</taxon>
        <taxon>Bacillota</taxon>
        <taxon>Clostridia</taxon>
        <taxon>Lachnospirales</taxon>
        <taxon>Lachnospiraceae</taxon>
        <taxon>Anaerocolumna</taxon>
    </lineage>
</organism>
<reference evidence="2 3" key="2">
    <citation type="submission" date="2020-08" db="EMBL/GenBank/DDBJ databases">
        <authorList>
            <person name="Ueki A."/>
            <person name="Tonouchi A."/>
        </authorList>
    </citation>
    <scope>NUCLEOTIDE SEQUENCE [LARGE SCALE GENOMIC DNA]</scope>
    <source>
        <strain evidence="2 3">CTTW</strain>
    </source>
</reference>
<evidence type="ECO:0000313" key="2">
    <source>
        <dbReference type="EMBL" id="BCJ98431.1"/>
    </source>
</evidence>
<evidence type="ECO:0008006" key="4">
    <source>
        <dbReference type="Google" id="ProtNLM"/>
    </source>
</evidence>
<evidence type="ECO:0000313" key="3">
    <source>
        <dbReference type="Proteomes" id="UP000515703"/>
    </source>
</evidence>
<keyword evidence="1" id="KW-0472">Membrane</keyword>